<gene>
    <name evidence="1" type="ORF">HALLA_13395</name>
</gene>
<dbReference type="KEGG" id="hlr:HALLA_13395"/>
<accession>W0JUT1</accession>
<dbReference type="Proteomes" id="UP000019024">
    <property type="component" value="Chromosome"/>
</dbReference>
<evidence type="ECO:0008006" key="3">
    <source>
        <dbReference type="Google" id="ProtNLM"/>
    </source>
</evidence>
<dbReference type="Gene3D" id="2.60.40.1120">
    <property type="entry name" value="Carboxypeptidase-like, regulatory domain"/>
    <property type="match status" value="1"/>
</dbReference>
<evidence type="ECO:0000313" key="1">
    <source>
        <dbReference type="EMBL" id="AHG01025.1"/>
    </source>
</evidence>
<dbReference type="InterPro" id="IPR008969">
    <property type="entry name" value="CarboxyPept-like_regulatory"/>
</dbReference>
<keyword evidence="2" id="KW-1185">Reference proteome</keyword>
<dbReference type="STRING" id="797299.HALLA_13395"/>
<proteinExistence type="predicted"/>
<dbReference type="AlphaFoldDB" id="W0JUT1"/>
<reference evidence="1 2" key="1">
    <citation type="submission" date="2014-01" db="EMBL/GenBank/DDBJ databases">
        <authorList>
            <consortium name="DOE Joint Genome Institute"/>
            <person name="Anderson I."/>
            <person name="Huntemann M."/>
            <person name="Han J."/>
            <person name="Chen A."/>
            <person name="Kyrpides N."/>
            <person name="Mavromatis K."/>
            <person name="Markowitz V."/>
            <person name="Palaniappan K."/>
            <person name="Ivanova N."/>
            <person name="Schaumberg A."/>
            <person name="Pati A."/>
            <person name="Liolios K."/>
            <person name="Nordberg H.P."/>
            <person name="Cantor M.N."/>
            <person name="Hua S.X."/>
            <person name="Woyke T."/>
        </authorList>
    </citation>
    <scope>NUCLEOTIDE SEQUENCE [LARGE SCALE GENOMIC DNA]</scope>
    <source>
        <strain evidence="1 2">XH-48</strain>
    </source>
</reference>
<protein>
    <recommendedName>
        <fullName evidence="3">PEGA domain-containing protein</fullName>
    </recommendedName>
</protein>
<dbReference type="EMBL" id="CP007055">
    <property type="protein sequence ID" value="AHG01025.1"/>
    <property type="molecule type" value="Genomic_DNA"/>
</dbReference>
<sequence>MRDEVALTVTDTATETLTTGDADEHTATTTAEDADGDPIAEATVTIGEHTAETNADGIGTVALEAGEYTVTIEAPGFESTSETLPVAGGDAVSVASLESTAEADDVALSVVWPGVAALVLVGSVCYRLRAPTLVARRDFSSSAHWGDTRAL</sequence>
<dbReference type="Pfam" id="PF13620">
    <property type="entry name" value="CarboxypepD_reg"/>
    <property type="match status" value="1"/>
</dbReference>
<dbReference type="HOGENOM" id="CLU_1727186_0_0_2"/>
<name>W0JUT1_9EURY</name>
<dbReference type="RefSeq" id="WP_049952877.1">
    <property type="nucleotide sequence ID" value="NZ_CP007055.1"/>
</dbReference>
<evidence type="ECO:0000313" key="2">
    <source>
        <dbReference type="Proteomes" id="UP000019024"/>
    </source>
</evidence>
<dbReference type="SUPFAM" id="SSF49464">
    <property type="entry name" value="Carboxypeptidase regulatory domain-like"/>
    <property type="match status" value="1"/>
</dbReference>
<dbReference type="GeneID" id="25145432"/>
<organism evidence="1 2">
    <name type="scientific">Halostagnicola larsenii XH-48</name>
    <dbReference type="NCBI Taxonomy" id="797299"/>
    <lineage>
        <taxon>Archaea</taxon>
        <taxon>Methanobacteriati</taxon>
        <taxon>Methanobacteriota</taxon>
        <taxon>Stenosarchaea group</taxon>
        <taxon>Halobacteria</taxon>
        <taxon>Halobacteriales</taxon>
        <taxon>Natrialbaceae</taxon>
        <taxon>Halostagnicola</taxon>
    </lineage>
</organism>